<dbReference type="PROSITE" id="PS00743">
    <property type="entry name" value="BETA_LACTAMASE_B_1"/>
    <property type="match status" value="1"/>
</dbReference>
<dbReference type="AlphaFoldDB" id="A0A3E3E1F5"/>
<dbReference type="GO" id="GO:0042597">
    <property type="term" value="C:periplasmic space"/>
    <property type="evidence" value="ECO:0007669"/>
    <property type="project" value="UniProtKB-SubCell"/>
</dbReference>
<dbReference type="GO" id="GO:0046677">
    <property type="term" value="P:response to antibiotic"/>
    <property type="evidence" value="ECO:0007669"/>
    <property type="project" value="UniProtKB-KW"/>
</dbReference>
<evidence type="ECO:0000256" key="1">
    <source>
        <dbReference type="ARBA" id="ARBA00001526"/>
    </source>
</evidence>
<evidence type="ECO:0000256" key="2">
    <source>
        <dbReference type="ARBA" id="ARBA00001947"/>
    </source>
</evidence>
<evidence type="ECO:0000256" key="4">
    <source>
        <dbReference type="ARBA" id="ARBA00005250"/>
    </source>
</evidence>
<reference evidence="13 14" key="1">
    <citation type="submission" date="2018-08" db="EMBL/GenBank/DDBJ databases">
        <title>A genome reference for cultivated species of the human gut microbiota.</title>
        <authorList>
            <person name="Zou Y."/>
            <person name="Xue W."/>
            <person name="Luo G."/>
        </authorList>
    </citation>
    <scope>NUCLEOTIDE SEQUENCE [LARGE SCALE GENOMIC DNA]</scope>
    <source>
        <strain evidence="13 14">AM25-6</strain>
    </source>
</reference>
<dbReference type="InterPro" id="IPR036866">
    <property type="entry name" value="RibonucZ/Hydroxyglut_hydro"/>
</dbReference>
<name>A0A3E3E1F5_9FIRM</name>
<comment type="cofactor">
    <cofactor evidence="2">
        <name>Zn(2+)</name>
        <dbReference type="ChEBI" id="CHEBI:29105"/>
    </cofactor>
</comment>
<dbReference type="GO" id="GO:0008800">
    <property type="term" value="F:beta-lactamase activity"/>
    <property type="evidence" value="ECO:0007669"/>
    <property type="project" value="UniProtKB-EC"/>
</dbReference>
<dbReference type="InterPro" id="IPR001279">
    <property type="entry name" value="Metallo-B-lactamas"/>
</dbReference>
<dbReference type="PANTHER" id="PTHR42951">
    <property type="entry name" value="METALLO-BETA-LACTAMASE DOMAIN-CONTAINING"/>
    <property type="match status" value="1"/>
</dbReference>
<evidence type="ECO:0000256" key="7">
    <source>
        <dbReference type="ARBA" id="ARBA00022729"/>
    </source>
</evidence>
<evidence type="ECO:0000256" key="11">
    <source>
        <dbReference type="ARBA" id="ARBA00023251"/>
    </source>
</evidence>
<evidence type="ECO:0000256" key="6">
    <source>
        <dbReference type="ARBA" id="ARBA00022723"/>
    </source>
</evidence>
<evidence type="ECO:0000256" key="3">
    <source>
        <dbReference type="ARBA" id="ARBA00004418"/>
    </source>
</evidence>
<dbReference type="InterPro" id="IPR001018">
    <property type="entry name" value="Beta-lactamase_class-B_CS"/>
</dbReference>
<keyword evidence="9 13" id="KW-0378">Hydrolase</keyword>
<protein>
    <recommendedName>
        <fullName evidence="5">beta-lactamase</fullName>
        <ecNumber evidence="5">3.5.2.6</ecNumber>
    </recommendedName>
</protein>
<sequence>MYELIQVGNNTFYMDSPNKIGFYRYDNNKIYLIDSGNGKDYAKKVLKILDEKGWELEGIINTHSHADHIGGNDTLEKRTGCKISTNEIEHAFTKYTILEPAFIYGAYPPKRLQKKFLMAKSSNASVDLNNIPKGLEIINLPGHSYDMIGVRTDDNVYFVGDSLFPKEVLNKYHIATIYNIKNFLSTLDYLETLKGDFFIPTHAEASINLKNLIELNRNKVFEIINLLLDILKRPLSLNVITKKVFDYYQIEINYVQYHLVEGTLKAFISYLIDEKKVDVIFDNNFLLYCLREN</sequence>
<dbReference type="InterPro" id="IPR050855">
    <property type="entry name" value="NDM-1-like"/>
</dbReference>
<comment type="similarity">
    <text evidence="4">Belongs to the metallo-beta-lactamase superfamily. Class-B beta-lactamase family.</text>
</comment>
<keyword evidence="7" id="KW-0732">Signal</keyword>
<dbReference type="Pfam" id="PF00753">
    <property type="entry name" value="Lactamase_B"/>
    <property type="match status" value="1"/>
</dbReference>
<evidence type="ECO:0000313" key="13">
    <source>
        <dbReference type="EMBL" id="RGD75115.1"/>
    </source>
</evidence>
<keyword evidence="8" id="KW-0574">Periplasm</keyword>
<evidence type="ECO:0000256" key="10">
    <source>
        <dbReference type="ARBA" id="ARBA00022833"/>
    </source>
</evidence>
<evidence type="ECO:0000259" key="12">
    <source>
        <dbReference type="SMART" id="SM00849"/>
    </source>
</evidence>
<comment type="caution">
    <text evidence="13">The sequence shown here is derived from an EMBL/GenBank/DDBJ whole genome shotgun (WGS) entry which is preliminary data.</text>
</comment>
<dbReference type="EMBL" id="QUSM01000002">
    <property type="protein sequence ID" value="RGD75115.1"/>
    <property type="molecule type" value="Genomic_DNA"/>
</dbReference>
<evidence type="ECO:0000256" key="5">
    <source>
        <dbReference type="ARBA" id="ARBA00012865"/>
    </source>
</evidence>
<accession>A0A3E3E1F5</accession>
<organism evidence="13 14">
    <name type="scientific">Anaerofustis stercorihominis</name>
    <dbReference type="NCBI Taxonomy" id="214853"/>
    <lineage>
        <taxon>Bacteria</taxon>
        <taxon>Bacillati</taxon>
        <taxon>Bacillota</taxon>
        <taxon>Clostridia</taxon>
        <taxon>Eubacteriales</taxon>
        <taxon>Eubacteriaceae</taxon>
        <taxon>Anaerofustis</taxon>
    </lineage>
</organism>
<evidence type="ECO:0000256" key="8">
    <source>
        <dbReference type="ARBA" id="ARBA00022764"/>
    </source>
</evidence>
<dbReference type="GO" id="GO:0008270">
    <property type="term" value="F:zinc ion binding"/>
    <property type="evidence" value="ECO:0007669"/>
    <property type="project" value="InterPro"/>
</dbReference>
<dbReference type="Gene3D" id="3.60.15.10">
    <property type="entry name" value="Ribonuclease Z/Hydroxyacylglutathione hydrolase-like"/>
    <property type="match status" value="1"/>
</dbReference>
<keyword evidence="10" id="KW-0862">Zinc</keyword>
<dbReference type="GO" id="GO:0017001">
    <property type="term" value="P:antibiotic catabolic process"/>
    <property type="evidence" value="ECO:0007669"/>
    <property type="project" value="InterPro"/>
</dbReference>
<dbReference type="PANTHER" id="PTHR42951:SF14">
    <property type="entry name" value="METALLO-BETA-LACTAMASE SUPERFAMILY PROTEIN"/>
    <property type="match status" value="1"/>
</dbReference>
<proteinExistence type="inferred from homology"/>
<evidence type="ECO:0000313" key="14">
    <source>
        <dbReference type="Proteomes" id="UP000261212"/>
    </source>
</evidence>
<comment type="catalytic activity">
    <reaction evidence="1">
        <text>a beta-lactam + H2O = a substituted beta-amino acid</text>
        <dbReference type="Rhea" id="RHEA:20401"/>
        <dbReference type="ChEBI" id="CHEBI:15377"/>
        <dbReference type="ChEBI" id="CHEBI:35627"/>
        <dbReference type="ChEBI" id="CHEBI:140347"/>
        <dbReference type="EC" id="3.5.2.6"/>
    </reaction>
</comment>
<comment type="subcellular location">
    <subcellularLocation>
        <location evidence="3">Periplasm</location>
    </subcellularLocation>
</comment>
<dbReference type="CDD" id="cd07743">
    <property type="entry name" value="metallo-hydrolase-like_MBL-fold"/>
    <property type="match status" value="1"/>
</dbReference>
<dbReference type="EC" id="3.5.2.6" evidence="5"/>
<dbReference type="Proteomes" id="UP000261212">
    <property type="component" value="Unassembled WGS sequence"/>
</dbReference>
<keyword evidence="6" id="KW-0479">Metal-binding</keyword>
<feature type="domain" description="Metallo-beta-lactamase" evidence="12">
    <location>
        <begin position="17"/>
        <end position="202"/>
    </location>
</feature>
<dbReference type="SUPFAM" id="SSF56281">
    <property type="entry name" value="Metallo-hydrolase/oxidoreductase"/>
    <property type="match status" value="1"/>
</dbReference>
<gene>
    <name evidence="13" type="ORF">DW687_01985</name>
</gene>
<dbReference type="RefSeq" id="WP_117531274.1">
    <property type="nucleotide sequence ID" value="NZ_QUSM01000002.1"/>
</dbReference>
<evidence type="ECO:0000256" key="9">
    <source>
        <dbReference type="ARBA" id="ARBA00022801"/>
    </source>
</evidence>
<keyword evidence="11" id="KW-0046">Antibiotic resistance</keyword>
<dbReference type="SMART" id="SM00849">
    <property type="entry name" value="Lactamase_B"/>
    <property type="match status" value="1"/>
</dbReference>